<accession>A0A3Q2QUC3</accession>
<organism evidence="1 2">
    <name type="scientific">Fundulus heteroclitus</name>
    <name type="common">Killifish</name>
    <name type="synonym">Mummichog</name>
    <dbReference type="NCBI Taxonomy" id="8078"/>
    <lineage>
        <taxon>Eukaryota</taxon>
        <taxon>Metazoa</taxon>
        <taxon>Chordata</taxon>
        <taxon>Craniata</taxon>
        <taxon>Vertebrata</taxon>
        <taxon>Euteleostomi</taxon>
        <taxon>Actinopterygii</taxon>
        <taxon>Neopterygii</taxon>
        <taxon>Teleostei</taxon>
        <taxon>Neoteleostei</taxon>
        <taxon>Acanthomorphata</taxon>
        <taxon>Ovalentaria</taxon>
        <taxon>Atherinomorphae</taxon>
        <taxon>Cyprinodontiformes</taxon>
        <taxon>Fundulidae</taxon>
        <taxon>Fundulus</taxon>
    </lineage>
</organism>
<name>A0A3Q2QUC3_FUNHE</name>
<sequence length="74" mass="8544">MKCHTSWINYKSTEISKAFYCFIIRESEKNAWNEEPLGFGPCGVVLPFSSRSTKYTAMMDSVGPYDHPEQAWLM</sequence>
<keyword evidence="2" id="KW-1185">Reference proteome</keyword>
<dbReference type="Proteomes" id="UP000265000">
    <property type="component" value="Unplaced"/>
</dbReference>
<dbReference type="Ensembl" id="ENSFHET00000023640.1">
    <property type="protein sequence ID" value="ENSFHEP00000031324.1"/>
    <property type="gene ID" value="ENSFHEG00000017128.1"/>
</dbReference>
<evidence type="ECO:0000313" key="2">
    <source>
        <dbReference type="Proteomes" id="UP000265000"/>
    </source>
</evidence>
<reference evidence="1" key="2">
    <citation type="submission" date="2025-09" db="UniProtKB">
        <authorList>
            <consortium name="Ensembl"/>
        </authorList>
    </citation>
    <scope>IDENTIFICATION</scope>
</reference>
<reference evidence="1" key="1">
    <citation type="submission" date="2025-08" db="UniProtKB">
        <authorList>
            <consortium name="Ensembl"/>
        </authorList>
    </citation>
    <scope>IDENTIFICATION</scope>
</reference>
<protein>
    <submittedName>
        <fullName evidence="1">Uncharacterized protein</fullName>
    </submittedName>
</protein>
<evidence type="ECO:0000313" key="1">
    <source>
        <dbReference type="Ensembl" id="ENSFHEP00000031324.1"/>
    </source>
</evidence>
<dbReference type="AlphaFoldDB" id="A0A3Q2QUC3"/>
<proteinExistence type="predicted"/>